<dbReference type="OrthoDB" id="797132at2"/>
<dbReference type="RefSeq" id="WP_133111757.1">
    <property type="nucleotide sequence ID" value="NZ_BAOS01000013.1"/>
</dbReference>
<dbReference type="EMBL" id="BAOS01000013">
    <property type="protein sequence ID" value="GAX60563.1"/>
    <property type="molecule type" value="Genomic_DNA"/>
</dbReference>
<keyword evidence="3" id="KW-1185">Reference proteome</keyword>
<dbReference type="PROSITE" id="PS51257">
    <property type="entry name" value="PROKAR_LIPOPROTEIN"/>
    <property type="match status" value="1"/>
</dbReference>
<evidence type="ECO:0000313" key="3">
    <source>
        <dbReference type="Proteomes" id="UP000218542"/>
    </source>
</evidence>
<proteinExistence type="predicted"/>
<name>A0A286TXE4_9BACT</name>
<sequence>MNNLFKIKYKLIISCLCIVIGCSHAPYRYSFSLIDPQSETMSFEDQDVHFSFIPSAENIQVVIKNKSDCNIDLIRDKAEFIDHIGESYIIHYGYDYVSEVRSYKSNLRYATPMRIRPGTEIMGHVWINDWPHFLLGEGPDHSPMSAYNIDNLKEPLFPRYSFEGKGKALKGSTFKLILPIDCDGKITSYDFTFMINDVMK</sequence>
<protein>
    <submittedName>
        <fullName evidence="2">Arylsulfatase A and related enzymes</fullName>
    </submittedName>
</protein>
<evidence type="ECO:0000313" key="2">
    <source>
        <dbReference type="EMBL" id="GAX60563.1"/>
    </source>
</evidence>
<accession>A0A286TXE4</accession>
<organism evidence="2 3">
    <name type="scientific">Candidatus Scalindua japonica</name>
    <dbReference type="NCBI Taxonomy" id="1284222"/>
    <lineage>
        <taxon>Bacteria</taxon>
        <taxon>Pseudomonadati</taxon>
        <taxon>Planctomycetota</taxon>
        <taxon>Candidatus Brocadiia</taxon>
        <taxon>Candidatus Brocadiales</taxon>
        <taxon>Candidatus Scalinduaceae</taxon>
        <taxon>Candidatus Scalindua</taxon>
    </lineage>
</organism>
<comment type="caution">
    <text evidence="2">The sequence shown here is derived from an EMBL/GenBank/DDBJ whole genome shotgun (WGS) entry which is preliminary data.</text>
</comment>
<dbReference type="AlphaFoldDB" id="A0A286TXE4"/>
<feature type="signal peptide" evidence="1">
    <location>
        <begin position="1"/>
        <end position="25"/>
    </location>
</feature>
<reference evidence="3" key="1">
    <citation type="journal article" date="2017" name="Environ. Microbiol. Rep.">
        <title>Genetic Diversity of Marine Anaerobic Ammonium-Oxidizing Bacteria as Revealed by Genomic and Proteomic Analyses of 'Candidatus Scalindua japonica'.</title>
        <authorList>
            <person name="Oshiki M."/>
            <person name="Mizuto K."/>
            <person name="Kimura Z."/>
            <person name="Kindaichi T."/>
            <person name="Satoh H."/>
            <person name="Okabe S."/>
        </authorList>
    </citation>
    <scope>NUCLEOTIDE SEQUENCE [LARGE SCALE GENOMIC DNA]</scope>
    <source>
        <strain evidence="3">husup-a2</strain>
    </source>
</reference>
<dbReference type="Proteomes" id="UP000218542">
    <property type="component" value="Unassembled WGS sequence"/>
</dbReference>
<feature type="chain" id="PRO_5013330034" evidence="1">
    <location>
        <begin position="26"/>
        <end position="200"/>
    </location>
</feature>
<keyword evidence="1" id="KW-0732">Signal</keyword>
<gene>
    <name evidence="2" type="ORF">SCALIN_C13_0075</name>
</gene>
<evidence type="ECO:0000256" key="1">
    <source>
        <dbReference type="SAM" id="SignalP"/>
    </source>
</evidence>